<evidence type="ECO:0000256" key="1">
    <source>
        <dbReference type="ARBA" id="ARBA00004141"/>
    </source>
</evidence>
<evidence type="ECO:0000256" key="4">
    <source>
        <dbReference type="ARBA" id="ARBA00022989"/>
    </source>
</evidence>
<evidence type="ECO:0000256" key="3">
    <source>
        <dbReference type="ARBA" id="ARBA00022692"/>
    </source>
</evidence>
<evidence type="ECO:0000313" key="7">
    <source>
        <dbReference type="EMBL" id="AKP67796.1"/>
    </source>
</evidence>
<evidence type="ECO:0000256" key="6">
    <source>
        <dbReference type="SAM" id="Phobius"/>
    </source>
</evidence>
<keyword evidence="2" id="KW-0813">Transport</keyword>
<sequence length="464" mass="50171">MFKSLFRRKDVKAALLEKPTLERTIGPMGLIIMGIGVIVGAGIFITPGIIAANYAGPGVIFTYLLAALVCAGAAFCYSEFSSSIPLAGSAYTYAYSTFGELIAWFVGWALLSEYMFTGATVAVSWSAYFRSLLEGFGLKLPVALQSAPGTPGNPGGRFDLIAFIVVLLITFLLLQGLNESVRLNTIMVIVKLIVIFLFVAIALFYVKPSHFKPFLPFGIGGIGKGASVAFFAFVGFDIISTASEEVKNPKRTMPIGIISSLLICSFLYALVSFALVGAVKYTKLNVADPVAYALKYLNQNWAAGIISLGAIMGMTTVMIVVIYGGTRLIYSISRDGLLPKNLHQINKKHVPTTSTILFGLVSAFASAILPIDKIAELVNVGTLNAFAITSIGVIALRKSKNTRDLDHAFQVPFFPIFPIVSFLACVYLLANLQLFTWEIFGVWSTIGLILYFAYGRRKSNLALE</sequence>
<keyword evidence="4 6" id="KW-1133">Transmembrane helix</keyword>
<dbReference type="PANTHER" id="PTHR43243">
    <property type="entry name" value="INNER MEMBRANE TRANSPORTER YGJI-RELATED"/>
    <property type="match status" value="1"/>
</dbReference>
<dbReference type="KEGG" id="lgn:ABM34_09800"/>
<feature type="transmembrane region" description="Helical" evidence="6">
    <location>
        <begin position="90"/>
        <end position="111"/>
    </location>
</feature>
<keyword evidence="8" id="KW-1185">Reference proteome</keyword>
<protein>
    <submittedName>
        <fullName evidence="7">Amino acid permease</fullName>
    </submittedName>
</protein>
<dbReference type="InterPro" id="IPR002293">
    <property type="entry name" value="AA/rel_permease1"/>
</dbReference>
<dbReference type="PATRIC" id="fig|1007676.4.peg.1983"/>
<evidence type="ECO:0000256" key="2">
    <source>
        <dbReference type="ARBA" id="ARBA00022448"/>
    </source>
</evidence>
<dbReference type="RefSeq" id="WP_048705391.1">
    <property type="nucleotide sequence ID" value="NZ_CP012034.1"/>
</dbReference>
<accession>A0A0H4QL11</accession>
<dbReference type="Gene3D" id="1.20.1740.10">
    <property type="entry name" value="Amino acid/polyamine transporter I"/>
    <property type="match status" value="1"/>
</dbReference>
<dbReference type="Pfam" id="PF13520">
    <property type="entry name" value="AA_permease_2"/>
    <property type="match status" value="1"/>
</dbReference>
<dbReference type="AlphaFoldDB" id="A0A0H4QL11"/>
<evidence type="ECO:0000313" key="8">
    <source>
        <dbReference type="Proteomes" id="UP000036106"/>
    </source>
</evidence>
<dbReference type="GO" id="GO:0016020">
    <property type="term" value="C:membrane"/>
    <property type="evidence" value="ECO:0007669"/>
    <property type="project" value="UniProtKB-SubCell"/>
</dbReference>
<feature type="transmembrane region" description="Helical" evidence="6">
    <location>
        <begin position="435"/>
        <end position="454"/>
    </location>
</feature>
<feature type="transmembrane region" description="Helical" evidence="6">
    <location>
        <begin position="255"/>
        <end position="281"/>
    </location>
</feature>
<dbReference type="OrthoDB" id="9762947at2"/>
<feature type="transmembrane region" description="Helical" evidence="6">
    <location>
        <begin position="377"/>
        <end position="396"/>
    </location>
</feature>
<comment type="subcellular location">
    <subcellularLocation>
        <location evidence="1">Membrane</location>
        <topology evidence="1">Multi-pass membrane protein</topology>
    </subcellularLocation>
</comment>
<dbReference type="Proteomes" id="UP000036106">
    <property type="component" value="Chromosome"/>
</dbReference>
<feature type="transmembrane region" description="Helical" evidence="6">
    <location>
        <begin position="60"/>
        <end position="78"/>
    </location>
</feature>
<feature type="transmembrane region" description="Helical" evidence="6">
    <location>
        <begin position="30"/>
        <end position="54"/>
    </location>
</feature>
<dbReference type="PANTHER" id="PTHR43243:SF4">
    <property type="entry name" value="CATIONIC AMINO ACID TRANSPORTER 4"/>
    <property type="match status" value="1"/>
</dbReference>
<dbReference type="GO" id="GO:0015171">
    <property type="term" value="F:amino acid transmembrane transporter activity"/>
    <property type="evidence" value="ECO:0007669"/>
    <property type="project" value="TreeGrafter"/>
</dbReference>
<reference evidence="8" key="1">
    <citation type="submission" date="2015-07" db="EMBL/GenBank/DDBJ databases">
        <title>Lactobacillus ginsenosidimutans/EMML 3141/ whole genome sequencing.</title>
        <authorList>
            <person name="Kim M.K."/>
            <person name="Im W.-T."/>
            <person name="Srinivasan S."/>
            <person name="Lee J.-J."/>
        </authorList>
    </citation>
    <scope>NUCLEOTIDE SEQUENCE [LARGE SCALE GENOMIC DNA]</scope>
    <source>
        <strain evidence="8">EMML 3041</strain>
    </source>
</reference>
<feature type="transmembrane region" description="Helical" evidence="6">
    <location>
        <begin position="350"/>
        <end position="371"/>
    </location>
</feature>
<dbReference type="EMBL" id="CP012034">
    <property type="protein sequence ID" value="AKP67796.1"/>
    <property type="molecule type" value="Genomic_DNA"/>
</dbReference>
<feature type="transmembrane region" description="Helical" evidence="6">
    <location>
        <begin position="408"/>
        <end position="429"/>
    </location>
</feature>
<dbReference type="PIRSF" id="PIRSF006060">
    <property type="entry name" value="AA_transporter"/>
    <property type="match status" value="1"/>
</dbReference>
<keyword evidence="5 6" id="KW-0472">Membrane</keyword>
<feature type="transmembrane region" description="Helical" evidence="6">
    <location>
        <begin position="156"/>
        <end position="174"/>
    </location>
</feature>
<gene>
    <name evidence="7" type="ORF">ABM34_09800</name>
</gene>
<feature type="transmembrane region" description="Helical" evidence="6">
    <location>
        <begin position="301"/>
        <end position="330"/>
    </location>
</feature>
<proteinExistence type="predicted"/>
<name>A0A0H4QL11_9LACO</name>
<feature type="transmembrane region" description="Helical" evidence="6">
    <location>
        <begin position="186"/>
        <end position="206"/>
    </location>
</feature>
<keyword evidence="3 6" id="KW-0812">Transmembrane</keyword>
<evidence type="ECO:0000256" key="5">
    <source>
        <dbReference type="ARBA" id="ARBA00023136"/>
    </source>
</evidence>
<organism evidence="7 8">
    <name type="scientific">Companilactobacillus ginsenosidimutans</name>
    <dbReference type="NCBI Taxonomy" id="1007676"/>
    <lineage>
        <taxon>Bacteria</taxon>
        <taxon>Bacillati</taxon>
        <taxon>Bacillota</taxon>
        <taxon>Bacilli</taxon>
        <taxon>Lactobacillales</taxon>
        <taxon>Lactobacillaceae</taxon>
        <taxon>Companilactobacillus</taxon>
    </lineage>
</organism>